<dbReference type="Pfam" id="PF07110">
    <property type="entry name" value="EthD"/>
    <property type="match status" value="1"/>
</dbReference>
<dbReference type="PANTHER" id="PTHR40260">
    <property type="entry name" value="BLR8190 PROTEIN"/>
    <property type="match status" value="1"/>
</dbReference>
<comment type="caution">
    <text evidence="2">The sequence shown here is derived from an EMBL/GenBank/DDBJ whole genome shotgun (WGS) entry which is preliminary data.</text>
</comment>
<dbReference type="SUPFAM" id="SSF54909">
    <property type="entry name" value="Dimeric alpha+beta barrel"/>
    <property type="match status" value="1"/>
</dbReference>
<evidence type="ECO:0000259" key="1">
    <source>
        <dbReference type="Pfam" id="PF07110"/>
    </source>
</evidence>
<organism evidence="2 3">
    <name type="scientific">Gordonia hongkongensis</name>
    <dbReference type="NCBI Taxonomy" id="1701090"/>
    <lineage>
        <taxon>Bacteria</taxon>
        <taxon>Bacillati</taxon>
        <taxon>Actinomycetota</taxon>
        <taxon>Actinomycetes</taxon>
        <taxon>Mycobacteriales</taxon>
        <taxon>Gordoniaceae</taxon>
        <taxon>Gordonia</taxon>
    </lineage>
</organism>
<keyword evidence="3" id="KW-1185">Reference proteome</keyword>
<sequence length="106" mass="11480">MHDVFVLYNHPDDPTAFDAHYVDTHSTLVQRLPDLIEFVWGKPSSADSPYYVVARMTYADEAAAHASFASDAGTESVSDLENFAGAGVTVLHVPRAAADRTPGQTQ</sequence>
<reference evidence="2" key="1">
    <citation type="journal article" date="2022" name="Data Brief">
        <title>Draft genome sequence data of Gordonia hongkongensis strain EUFUS-Z928 isolated from the octocoral Eunicea fusca.</title>
        <authorList>
            <person name="Sanchez-Suarez J."/>
            <person name="Diaz L."/>
            <person name="Melo-Bolivar J."/>
            <person name="Villamil L."/>
        </authorList>
    </citation>
    <scope>NUCLEOTIDE SEQUENCE</scope>
    <source>
        <strain evidence="2">EUFUS-Z928</strain>
    </source>
</reference>
<dbReference type="Gene3D" id="3.30.70.100">
    <property type="match status" value="1"/>
</dbReference>
<dbReference type="EMBL" id="JAKJLQ010000032">
    <property type="protein sequence ID" value="MDF6103834.1"/>
    <property type="molecule type" value="Genomic_DNA"/>
</dbReference>
<protein>
    <submittedName>
        <fullName evidence="2">EthD family reductase</fullName>
    </submittedName>
</protein>
<feature type="domain" description="EthD" evidence="1">
    <location>
        <begin position="13"/>
        <end position="85"/>
    </location>
</feature>
<dbReference type="InterPro" id="IPR011008">
    <property type="entry name" value="Dimeric_a/b-barrel"/>
</dbReference>
<proteinExistence type="predicted"/>
<evidence type="ECO:0000313" key="3">
    <source>
        <dbReference type="Proteomes" id="UP001152308"/>
    </source>
</evidence>
<dbReference type="PANTHER" id="PTHR40260:SF2">
    <property type="entry name" value="BLR8190 PROTEIN"/>
    <property type="match status" value="1"/>
</dbReference>
<reference evidence="2" key="2">
    <citation type="submission" date="2022-01" db="EMBL/GenBank/DDBJ databases">
        <authorList>
            <person name="Sanchez-Suarez J."/>
            <person name="Villamil L."/>
            <person name="Diaz L.E."/>
        </authorList>
    </citation>
    <scope>NUCLEOTIDE SEQUENCE</scope>
    <source>
        <strain evidence="2">EUFUS-Z928</strain>
    </source>
</reference>
<evidence type="ECO:0000313" key="2">
    <source>
        <dbReference type="EMBL" id="MDF6103834.1"/>
    </source>
</evidence>
<dbReference type="InterPro" id="IPR009799">
    <property type="entry name" value="EthD_dom"/>
</dbReference>
<name>A0ABT6C115_9ACTN</name>
<dbReference type="NCBIfam" id="TIGR02118">
    <property type="entry name" value="EthD family reductase"/>
    <property type="match status" value="1"/>
</dbReference>
<gene>
    <name evidence="2" type="ORF">L2299_22635</name>
</gene>
<dbReference type="RefSeq" id="WP_068970407.1">
    <property type="nucleotide sequence ID" value="NZ_CP148027.1"/>
</dbReference>
<accession>A0ABT6C115</accession>
<dbReference type="Proteomes" id="UP001152308">
    <property type="component" value="Unassembled WGS sequence"/>
</dbReference>